<feature type="region of interest" description="Disordered" evidence="1">
    <location>
        <begin position="1"/>
        <end position="96"/>
    </location>
</feature>
<keyword evidence="3" id="KW-1185">Reference proteome</keyword>
<evidence type="ECO:0000313" key="2">
    <source>
        <dbReference type="EMBL" id="MUN40764.1"/>
    </source>
</evidence>
<dbReference type="RefSeq" id="WP_156219950.1">
    <property type="nucleotide sequence ID" value="NZ_WOFH01000012.1"/>
</dbReference>
<gene>
    <name evidence="2" type="ORF">GNZ18_29785</name>
</gene>
<sequence length="333" mass="35375">MPFAEPSATREEPSPLSGGPLEDEPYTEWKGGRHERTGDSGEERGGGSGRTVPDVPSLPPKGLSAEPPAGREVQWAPRPPEPPAEPPAGPQGPMADPARREALADAFVAEFAGSSTWRAMLAVLEGAFPGLGMAATLTRRTDEIWQTMEGLDRPAAARLGLPAWLDDSGMVFDLSAHLDERRKSRGGSGPPRASRPYVGAFVIDTLDPLRYHRAVGGPLAPGDGTLPPPDAREDDDTGVVIVANLTSAGVRVLDSVALWRYAGRVVTGTLREGGRADSGARTRRALRALRRVVFVDPDLGLGLALRIDAARTPRCLLAFRVDDAAAAPRFVRP</sequence>
<reference evidence="2 3" key="1">
    <citation type="submission" date="2019-11" db="EMBL/GenBank/DDBJ databases">
        <authorList>
            <person name="Cao P."/>
        </authorList>
    </citation>
    <scope>NUCLEOTIDE SEQUENCE [LARGE SCALE GENOMIC DNA]</scope>
    <source>
        <strain evidence="2 3">NEAU-AAG5</strain>
    </source>
</reference>
<evidence type="ECO:0000256" key="1">
    <source>
        <dbReference type="SAM" id="MobiDB-lite"/>
    </source>
</evidence>
<organism evidence="2 3">
    <name type="scientific">Actinomadura litoris</name>
    <dbReference type="NCBI Taxonomy" id="2678616"/>
    <lineage>
        <taxon>Bacteria</taxon>
        <taxon>Bacillati</taxon>
        <taxon>Actinomycetota</taxon>
        <taxon>Actinomycetes</taxon>
        <taxon>Streptosporangiales</taxon>
        <taxon>Thermomonosporaceae</taxon>
        <taxon>Actinomadura</taxon>
    </lineage>
</organism>
<accession>A0A7K1L8K2</accession>
<evidence type="ECO:0000313" key="3">
    <source>
        <dbReference type="Proteomes" id="UP000432015"/>
    </source>
</evidence>
<comment type="caution">
    <text evidence="2">The sequence shown here is derived from an EMBL/GenBank/DDBJ whole genome shotgun (WGS) entry which is preliminary data.</text>
</comment>
<dbReference type="EMBL" id="WOFH01000012">
    <property type="protein sequence ID" value="MUN40764.1"/>
    <property type="molecule type" value="Genomic_DNA"/>
</dbReference>
<name>A0A7K1L8K2_9ACTN</name>
<proteinExistence type="predicted"/>
<protein>
    <submittedName>
        <fullName evidence="2">Uncharacterized protein</fullName>
    </submittedName>
</protein>
<feature type="compositionally biased region" description="Pro residues" evidence="1">
    <location>
        <begin position="77"/>
        <end position="90"/>
    </location>
</feature>
<dbReference type="AlphaFoldDB" id="A0A7K1L8K2"/>
<feature type="compositionally biased region" description="Basic and acidic residues" evidence="1">
    <location>
        <begin position="30"/>
        <end position="45"/>
    </location>
</feature>
<dbReference type="Proteomes" id="UP000432015">
    <property type="component" value="Unassembled WGS sequence"/>
</dbReference>